<comment type="caution">
    <text evidence="1">The sequence shown here is derived from an EMBL/GenBank/DDBJ whole genome shotgun (WGS) entry which is preliminary data.</text>
</comment>
<sequence length="371" mass="42133">MTTCRPRRFAEGIVHKLGNHRLGFWTFVWLSENKKLRHYKRRVMYPGEGITHIHMEWESPRAVWWATFSKKGNVVTNFTITMTSAKPLWITRKYPYEAQIVLTPISHYLSISSLGTQIFQHSDMRHFEDAFQHQLDLFFSNLDLFGAVVFNAPTIYSFVAGIVPPHWLNDMWEKNREDACAIKEKKRRDRALRPPPQQLKMVFYGVGVDSRQLKPTVPSAMGSTSSKSGQLYISDLGPSGVSIHLFELKNAGDNVPSDPDIILLACHSSDDSSLDTAKRVLEHIRSQVNDPGRPLAVLAVQREAVAKRRSILGFRGNSRETEGAGYSKSRMFAKSMGALCLNTSTVYYKSKEMRMIFRRALNKGQGPNVTP</sequence>
<keyword evidence="2" id="KW-1185">Reference proteome</keyword>
<evidence type="ECO:0000313" key="2">
    <source>
        <dbReference type="Proteomes" id="UP000241769"/>
    </source>
</evidence>
<proteinExistence type="predicted"/>
<accession>A0A2P6NSA6</accession>
<gene>
    <name evidence="1" type="ORF">PROFUN_05066</name>
</gene>
<organism evidence="1 2">
    <name type="scientific">Planoprotostelium fungivorum</name>
    <dbReference type="NCBI Taxonomy" id="1890364"/>
    <lineage>
        <taxon>Eukaryota</taxon>
        <taxon>Amoebozoa</taxon>
        <taxon>Evosea</taxon>
        <taxon>Variosea</taxon>
        <taxon>Cavosteliida</taxon>
        <taxon>Cavosteliaceae</taxon>
        <taxon>Planoprotostelium</taxon>
    </lineage>
</organism>
<reference evidence="1 2" key="1">
    <citation type="journal article" date="2018" name="Genome Biol. Evol.">
        <title>Multiple Roots of Fruiting Body Formation in Amoebozoa.</title>
        <authorList>
            <person name="Hillmann F."/>
            <person name="Forbes G."/>
            <person name="Novohradska S."/>
            <person name="Ferling I."/>
            <person name="Riege K."/>
            <person name="Groth M."/>
            <person name="Westermann M."/>
            <person name="Marz M."/>
            <person name="Spaller T."/>
            <person name="Winckler T."/>
            <person name="Schaap P."/>
            <person name="Glockner G."/>
        </authorList>
    </citation>
    <scope>NUCLEOTIDE SEQUENCE [LARGE SCALE GENOMIC DNA]</scope>
    <source>
        <strain evidence="1 2">Jena</strain>
    </source>
</reference>
<dbReference type="InParanoid" id="A0A2P6NSA6"/>
<evidence type="ECO:0000313" key="1">
    <source>
        <dbReference type="EMBL" id="PRP86849.1"/>
    </source>
</evidence>
<name>A0A2P6NSA6_9EUKA</name>
<dbReference type="AlphaFoldDB" id="A0A2P6NSA6"/>
<protein>
    <submittedName>
        <fullName evidence="1">Uncharacterized protein</fullName>
    </submittedName>
</protein>
<dbReference type="Proteomes" id="UP000241769">
    <property type="component" value="Unassembled WGS sequence"/>
</dbReference>
<dbReference type="EMBL" id="MDYQ01000026">
    <property type="protein sequence ID" value="PRP86849.1"/>
    <property type="molecule type" value="Genomic_DNA"/>
</dbReference>